<dbReference type="EMBL" id="PCST01000019">
    <property type="protein sequence ID" value="PIP55736.1"/>
    <property type="molecule type" value="Genomic_DNA"/>
</dbReference>
<dbReference type="InterPro" id="IPR043141">
    <property type="entry name" value="Ribosomal_uL10-like_sf"/>
</dbReference>
<evidence type="ECO:0000313" key="6">
    <source>
        <dbReference type="EMBL" id="PIP55736.1"/>
    </source>
</evidence>
<dbReference type="GO" id="GO:0006412">
    <property type="term" value="P:translation"/>
    <property type="evidence" value="ECO:0007669"/>
    <property type="project" value="UniProtKB-UniRule"/>
</dbReference>
<evidence type="ECO:0000256" key="3">
    <source>
        <dbReference type="ARBA" id="ARBA00023274"/>
    </source>
</evidence>
<dbReference type="InterPro" id="IPR022973">
    <property type="entry name" value="Ribosomal_uL10_bac"/>
</dbReference>
<comment type="function">
    <text evidence="5">Forms part of the ribosomal stalk, playing a central role in the interaction of the ribosome with GTP-bound translation factors.</text>
</comment>
<evidence type="ECO:0000256" key="4">
    <source>
        <dbReference type="ARBA" id="ARBA00035202"/>
    </source>
</evidence>
<dbReference type="HAMAP" id="MF_00362">
    <property type="entry name" value="Ribosomal_uL10"/>
    <property type="match status" value="1"/>
</dbReference>
<gene>
    <name evidence="5 6" type="primary">rplJ</name>
    <name evidence="6" type="ORF">COX06_01550</name>
</gene>
<keyword evidence="5" id="KW-0694">RNA-binding</keyword>
<dbReference type="Gene3D" id="3.30.70.1730">
    <property type="match status" value="1"/>
</dbReference>
<dbReference type="PANTHER" id="PTHR11560">
    <property type="entry name" value="39S RIBOSOMAL PROTEIN L10, MITOCHONDRIAL"/>
    <property type="match status" value="1"/>
</dbReference>
<accession>A0A2H0BDM5</accession>
<dbReference type="Proteomes" id="UP000229794">
    <property type="component" value="Unassembled WGS sequence"/>
</dbReference>
<keyword evidence="2 5" id="KW-0689">Ribosomal protein</keyword>
<dbReference type="CDD" id="cd05797">
    <property type="entry name" value="Ribosomal_L10"/>
    <property type="match status" value="1"/>
</dbReference>
<dbReference type="NCBIfam" id="NF000955">
    <property type="entry name" value="PRK00099.1-1"/>
    <property type="match status" value="1"/>
</dbReference>
<dbReference type="InterPro" id="IPR001790">
    <property type="entry name" value="Ribosomal_uL10"/>
</dbReference>
<evidence type="ECO:0000256" key="1">
    <source>
        <dbReference type="ARBA" id="ARBA00008889"/>
    </source>
</evidence>
<evidence type="ECO:0000256" key="5">
    <source>
        <dbReference type="HAMAP-Rule" id="MF_00362"/>
    </source>
</evidence>
<dbReference type="GO" id="GO:0015934">
    <property type="term" value="C:large ribosomal subunit"/>
    <property type="evidence" value="ECO:0007669"/>
    <property type="project" value="InterPro"/>
</dbReference>
<dbReference type="InterPro" id="IPR002363">
    <property type="entry name" value="Ribosomal_uL10_CS_bac"/>
</dbReference>
<reference evidence="6 7" key="1">
    <citation type="submission" date="2017-09" db="EMBL/GenBank/DDBJ databases">
        <title>Depth-based differentiation of microbial function through sediment-hosted aquifers and enrichment of novel symbionts in the deep terrestrial subsurface.</title>
        <authorList>
            <person name="Probst A.J."/>
            <person name="Ladd B."/>
            <person name="Jarett J.K."/>
            <person name="Geller-Mcgrath D.E."/>
            <person name="Sieber C.M."/>
            <person name="Emerson J.B."/>
            <person name="Anantharaman K."/>
            <person name="Thomas B.C."/>
            <person name="Malmstrom R."/>
            <person name="Stieglmeier M."/>
            <person name="Klingl A."/>
            <person name="Woyke T."/>
            <person name="Ryan C.M."/>
            <person name="Banfield J.F."/>
        </authorList>
    </citation>
    <scope>NUCLEOTIDE SEQUENCE [LARGE SCALE GENOMIC DNA]</scope>
    <source>
        <strain evidence="6">CG22_combo_CG10-13_8_21_14_all_42_17</strain>
    </source>
</reference>
<dbReference type="SUPFAM" id="SSF160369">
    <property type="entry name" value="Ribosomal protein L10-like"/>
    <property type="match status" value="1"/>
</dbReference>
<dbReference type="PROSITE" id="PS01109">
    <property type="entry name" value="RIBOSOMAL_L10"/>
    <property type="match status" value="1"/>
</dbReference>
<dbReference type="GO" id="GO:0003735">
    <property type="term" value="F:structural constituent of ribosome"/>
    <property type="evidence" value="ECO:0007669"/>
    <property type="project" value="InterPro"/>
</dbReference>
<keyword evidence="3 5" id="KW-0687">Ribonucleoprotein</keyword>
<evidence type="ECO:0000256" key="2">
    <source>
        <dbReference type="ARBA" id="ARBA00022980"/>
    </source>
</evidence>
<comment type="caution">
    <text evidence="6">The sequence shown here is derived from an EMBL/GenBank/DDBJ whole genome shotgun (WGS) entry which is preliminary data.</text>
</comment>
<proteinExistence type="inferred from homology"/>
<comment type="subunit">
    <text evidence="5">Part of the ribosomal stalk of the 50S ribosomal subunit. The N-terminus interacts with L11 and the large rRNA to form the base of the stalk. The C-terminus forms an elongated spine to which L12 dimers bind in a sequential fashion forming a multimeric L10(L12)X complex.</text>
</comment>
<keyword evidence="5" id="KW-0699">rRNA-binding</keyword>
<name>A0A2H0BDM5_9BACT</name>
<dbReference type="AlphaFoldDB" id="A0A2H0BDM5"/>
<comment type="similarity">
    <text evidence="1 5">Belongs to the universal ribosomal protein uL10 family.</text>
</comment>
<dbReference type="GO" id="GO:0070180">
    <property type="term" value="F:large ribosomal subunit rRNA binding"/>
    <property type="evidence" value="ECO:0007669"/>
    <property type="project" value="UniProtKB-UniRule"/>
</dbReference>
<organism evidence="6 7">
    <name type="scientific">Candidatus Zambryskibacteria bacterium CG22_combo_CG10-13_8_21_14_all_42_17</name>
    <dbReference type="NCBI Taxonomy" id="1975118"/>
    <lineage>
        <taxon>Bacteria</taxon>
        <taxon>Candidatus Zambryskiibacteriota</taxon>
    </lineage>
</organism>
<sequence>MAINRAKKEEIVEKLSNAFKNAKSLVFVNFRGLSVTNATQMRRALKSEGVSYMVAKKTLTNIALEKEKFEGTEPVLEGELALAWGEDLIAPARGVHGFQKKFPENLKIMGGVFAGRFMSAVEMEEMAQIPSLDVLRGKFVNIINSPIQRFAILINEIAKVRN</sequence>
<protein>
    <recommendedName>
        <fullName evidence="4 5">Large ribosomal subunit protein uL10</fullName>
    </recommendedName>
</protein>
<dbReference type="Pfam" id="PF00466">
    <property type="entry name" value="Ribosomal_L10"/>
    <property type="match status" value="1"/>
</dbReference>
<evidence type="ECO:0000313" key="7">
    <source>
        <dbReference type="Proteomes" id="UP000229794"/>
    </source>
</evidence>
<dbReference type="InterPro" id="IPR047865">
    <property type="entry name" value="Ribosomal_uL10_bac_type"/>
</dbReference>